<dbReference type="AlphaFoldDB" id="A0A561VHZ4"/>
<dbReference type="InterPro" id="IPR036196">
    <property type="entry name" value="Ptyr_pPase_sf"/>
</dbReference>
<dbReference type="Pfam" id="PF01451">
    <property type="entry name" value="LMWPc"/>
    <property type="match status" value="1"/>
</dbReference>
<dbReference type="InterPro" id="IPR023485">
    <property type="entry name" value="Ptyr_pPase"/>
</dbReference>
<name>A0A561VHZ4_9ACTN</name>
<dbReference type="EMBL" id="VIXA01000005">
    <property type="protein sequence ID" value="TWG11184.1"/>
    <property type="molecule type" value="Genomic_DNA"/>
</dbReference>
<dbReference type="SUPFAM" id="SSF52788">
    <property type="entry name" value="Phosphotyrosine protein phosphatases I"/>
    <property type="match status" value="1"/>
</dbReference>
<dbReference type="Proteomes" id="UP000319927">
    <property type="component" value="Unassembled WGS sequence"/>
</dbReference>
<reference evidence="2 3" key="1">
    <citation type="submission" date="2019-06" db="EMBL/GenBank/DDBJ databases">
        <title>Sequencing the genomes of 1000 actinobacteria strains.</title>
        <authorList>
            <person name="Klenk H.-P."/>
        </authorList>
    </citation>
    <scope>NUCLEOTIDE SEQUENCE [LARGE SCALE GENOMIC DNA]</scope>
    <source>
        <strain evidence="2 3">DSM 102131</strain>
    </source>
</reference>
<comment type="caution">
    <text evidence="2">The sequence shown here is derived from an EMBL/GenBank/DDBJ whole genome shotgun (WGS) entry which is preliminary data.</text>
</comment>
<sequence length="188" mass="20747">MGGIIHVCTGNQARSPIALRLMEAGLRDRYGRAADSIFVTSGGTQGPPDRPMQPFAIAELERRGVPADHFLSQLLDLDAVARAHLVLTATRKHRDEVVAQVPQALPYTFTWRELAWLVRGLKPDEVPGRYAVERAANLARVAKQRRGYLQPLPPESFDIADPMGGTRQDYRVAADQIEEAIETILGVV</sequence>
<gene>
    <name evidence="2" type="ORF">FHX75_15276</name>
</gene>
<evidence type="ECO:0000259" key="1">
    <source>
        <dbReference type="SMART" id="SM00226"/>
    </source>
</evidence>
<protein>
    <submittedName>
        <fullName evidence="2">Protein-tyrosine phosphatase</fullName>
    </submittedName>
</protein>
<proteinExistence type="predicted"/>
<organism evidence="2 3">
    <name type="scientific">Micromonospora palomenae</name>
    <dbReference type="NCBI Taxonomy" id="1461247"/>
    <lineage>
        <taxon>Bacteria</taxon>
        <taxon>Bacillati</taxon>
        <taxon>Actinomycetota</taxon>
        <taxon>Actinomycetes</taxon>
        <taxon>Micromonosporales</taxon>
        <taxon>Micromonosporaceae</taxon>
        <taxon>Micromonospora</taxon>
    </lineage>
</organism>
<evidence type="ECO:0000313" key="3">
    <source>
        <dbReference type="Proteomes" id="UP000319927"/>
    </source>
</evidence>
<keyword evidence="3" id="KW-1185">Reference proteome</keyword>
<evidence type="ECO:0000313" key="2">
    <source>
        <dbReference type="EMBL" id="TWG11184.1"/>
    </source>
</evidence>
<accession>A0A561VHZ4</accession>
<dbReference type="Gene3D" id="3.40.50.2300">
    <property type="match status" value="1"/>
</dbReference>
<feature type="domain" description="Phosphotyrosine protein phosphatase I" evidence="1">
    <location>
        <begin position="4"/>
        <end position="187"/>
    </location>
</feature>
<dbReference type="SMART" id="SM00226">
    <property type="entry name" value="LMWPc"/>
    <property type="match status" value="1"/>
</dbReference>